<organism evidence="1 2">
    <name type="scientific">Trichinella zimbabwensis</name>
    <dbReference type="NCBI Taxonomy" id="268475"/>
    <lineage>
        <taxon>Eukaryota</taxon>
        <taxon>Metazoa</taxon>
        <taxon>Ecdysozoa</taxon>
        <taxon>Nematoda</taxon>
        <taxon>Enoplea</taxon>
        <taxon>Dorylaimia</taxon>
        <taxon>Trichinellida</taxon>
        <taxon>Trichinellidae</taxon>
        <taxon>Trichinella</taxon>
    </lineage>
</organism>
<dbReference type="Proteomes" id="UP000055024">
    <property type="component" value="Unassembled WGS sequence"/>
</dbReference>
<dbReference type="AlphaFoldDB" id="A0A0V1GHL2"/>
<evidence type="ECO:0000313" key="2">
    <source>
        <dbReference type="Proteomes" id="UP000055024"/>
    </source>
</evidence>
<comment type="caution">
    <text evidence="1">The sequence shown here is derived from an EMBL/GenBank/DDBJ whole genome shotgun (WGS) entry which is preliminary data.</text>
</comment>
<reference evidence="1 2" key="1">
    <citation type="submission" date="2015-01" db="EMBL/GenBank/DDBJ databases">
        <title>Evolution of Trichinella species and genotypes.</title>
        <authorList>
            <person name="Korhonen P.K."/>
            <person name="Edoardo P."/>
            <person name="Giuseppe L.R."/>
            <person name="Gasser R.B."/>
        </authorList>
    </citation>
    <scope>NUCLEOTIDE SEQUENCE [LARGE SCALE GENOMIC DNA]</scope>
    <source>
        <strain evidence="1">ISS1029</strain>
    </source>
</reference>
<gene>
    <name evidence="1" type="ORF">T11_17991</name>
</gene>
<proteinExistence type="predicted"/>
<name>A0A0V1GHL2_9BILA</name>
<sequence length="45" mass="5426">MYYGRIDDLLCISLRGGWSGLELTLHVLINVAWRRYQLRGVRWLY</sequence>
<evidence type="ECO:0000313" key="1">
    <source>
        <dbReference type="EMBL" id="KRY97662.1"/>
    </source>
</evidence>
<protein>
    <submittedName>
        <fullName evidence="1">Uncharacterized protein</fullName>
    </submittedName>
</protein>
<accession>A0A0V1GHL2</accession>
<dbReference type="EMBL" id="JYDP01001887">
    <property type="protein sequence ID" value="KRY97662.1"/>
    <property type="molecule type" value="Genomic_DNA"/>
</dbReference>
<keyword evidence="2" id="KW-1185">Reference proteome</keyword>